<evidence type="ECO:0000313" key="1">
    <source>
        <dbReference type="EMBL" id="SDP51876.1"/>
    </source>
</evidence>
<dbReference type="OrthoDB" id="2832183at2"/>
<gene>
    <name evidence="1" type="ORF">SAMN05216565_103428</name>
</gene>
<dbReference type="AlphaFoldDB" id="A0A1H0TED3"/>
<organism evidence="1 2">
    <name type="scientific">Litchfieldia salsa</name>
    <dbReference type="NCBI Taxonomy" id="930152"/>
    <lineage>
        <taxon>Bacteria</taxon>
        <taxon>Bacillati</taxon>
        <taxon>Bacillota</taxon>
        <taxon>Bacilli</taxon>
        <taxon>Bacillales</taxon>
        <taxon>Bacillaceae</taxon>
        <taxon>Litchfieldia</taxon>
    </lineage>
</organism>
<name>A0A1H0TED3_9BACI</name>
<accession>A0A1H0TED3</accession>
<proteinExistence type="predicted"/>
<dbReference type="Proteomes" id="UP000199159">
    <property type="component" value="Unassembled WGS sequence"/>
</dbReference>
<sequence length="226" mass="26689">MSLEWFGRMENAVRISLPDLCEGFDEVEILFDTDPTEQHPSFNFSVQTDEEIDEFCYIFFDPINQEFYSYHYDDEAELHAKVLFGNLDQMLSFIHASFHDYLDEIDELSGEFIDEFDDELSDDLYEDEIIDDSDEAFFPEDEDHIEWITNDKYIHIEDNSPDVSANYSIYYKLGIDQETGDGVIYRNTIAKENDEETEEQVLLYFKEEEASYISELVSEYLNTKVN</sequence>
<dbReference type="RefSeq" id="WP_090852419.1">
    <property type="nucleotide sequence ID" value="NZ_FNJU01000003.1"/>
</dbReference>
<evidence type="ECO:0000313" key="2">
    <source>
        <dbReference type="Proteomes" id="UP000199159"/>
    </source>
</evidence>
<keyword evidence="2" id="KW-1185">Reference proteome</keyword>
<protein>
    <submittedName>
        <fullName evidence="1">Uncharacterized protein</fullName>
    </submittedName>
</protein>
<reference evidence="2" key="1">
    <citation type="submission" date="2016-10" db="EMBL/GenBank/DDBJ databases">
        <authorList>
            <person name="Varghese N."/>
            <person name="Submissions S."/>
        </authorList>
    </citation>
    <scope>NUCLEOTIDE SEQUENCE [LARGE SCALE GENOMIC DNA]</scope>
    <source>
        <strain evidence="2">IBRC-M10078</strain>
    </source>
</reference>
<dbReference type="EMBL" id="FNJU01000003">
    <property type="protein sequence ID" value="SDP51876.1"/>
    <property type="molecule type" value="Genomic_DNA"/>
</dbReference>